<dbReference type="Gene3D" id="2.40.170.20">
    <property type="entry name" value="TonB-dependent receptor, beta-barrel domain"/>
    <property type="match status" value="1"/>
</dbReference>
<dbReference type="Pfam" id="PF00593">
    <property type="entry name" value="TonB_dep_Rec_b-barrel"/>
    <property type="match status" value="1"/>
</dbReference>
<dbReference type="AlphaFoldDB" id="A0A845V6R3"/>
<dbReference type="NCBIfam" id="TIGR01782">
    <property type="entry name" value="TonB-Xanth-Caul"/>
    <property type="match status" value="1"/>
</dbReference>
<dbReference type="PANTHER" id="PTHR40980:SF4">
    <property type="entry name" value="TONB-DEPENDENT RECEPTOR-LIKE BETA-BARREL DOMAIN-CONTAINING PROTEIN"/>
    <property type="match status" value="1"/>
</dbReference>
<dbReference type="InterPro" id="IPR000531">
    <property type="entry name" value="Beta-barrel_TonB"/>
</dbReference>
<dbReference type="InterPro" id="IPR010104">
    <property type="entry name" value="TonB_rcpt_bac"/>
</dbReference>
<feature type="chain" id="PRO_5032565785" evidence="12">
    <location>
        <begin position="22"/>
        <end position="930"/>
    </location>
</feature>
<name>A0A845V6R3_9GAMM</name>
<keyword evidence="16" id="KW-1185">Reference proteome</keyword>
<evidence type="ECO:0000256" key="7">
    <source>
        <dbReference type="ARBA" id="ARBA00023136"/>
    </source>
</evidence>
<evidence type="ECO:0000256" key="10">
    <source>
        <dbReference type="PROSITE-ProRule" id="PRU10144"/>
    </source>
</evidence>
<evidence type="ECO:0000256" key="4">
    <source>
        <dbReference type="ARBA" id="ARBA00022692"/>
    </source>
</evidence>
<gene>
    <name evidence="15" type="ORF">G3I74_07945</name>
</gene>
<comment type="subcellular location">
    <subcellularLocation>
        <location evidence="1 9">Cell outer membrane</location>
        <topology evidence="1 9">Multi-pass membrane protein</topology>
    </subcellularLocation>
</comment>
<evidence type="ECO:0000256" key="9">
    <source>
        <dbReference type="PROSITE-ProRule" id="PRU01360"/>
    </source>
</evidence>
<keyword evidence="5 12" id="KW-0732">Signal</keyword>
<dbReference type="InterPro" id="IPR012910">
    <property type="entry name" value="Plug_dom"/>
</dbReference>
<sequence>MHFFRLILTALLLTISMNALAQQPTGRITGTVESATESFKFQGATVRIVGTDRRTATDRDGRFRFSGLAAGDYELRVEYVGVPAKTVSVSVAAGEATELAVALDQDLDRIMVVGQKARQGAALSRERAAINNINVLSADAIGQFPDNNVAEALQRVSGLSLERDQGEGRFAIIRGANANFNTTTVNGLRIPGPEDDSRAVNLDVVSSDLVDSVEISKSLMPDQDADAVGGNIEISTLSGFDLGNSLRASVEGSYNEKLEKTSPRASLTGTRLLSVGNGVDNLAISGSVNYFDRTFAVDNVEAGIWPEFELADGSVVRVPEAAEQRDYELSRERVGGVFNVEFRPDDQAQYYLRTLYSEFSDNEIELEHEYIFEDATPVEISADGGLFSDGEVERRGKETTATREIFSLSVGGENNFDRWLVDYQAGYAEASTSEPFSLGTALIAEGLDIGYDFTGSGGREAPNLFGTDLGSLEDLTAYELDLVELESDETQEEELSLALNFTRELSWGNNPGRLKFGAKVRSREKFNDANNSNFVDFGGDFTLADLAGPGERDYPLGRFGPYVSTSVLRDFYRANGADFEIDPVDFLLDSEGEDYSLEEDIYSAYVMTDVTFGQLDLLAGLRVESTDISQSGFRAIVNEDAGDGIPTIEPFSADNDYTDFFPNLQALYTINNNWQLRAAYTRSMGRPGFEDAGARQVVEIEGGETVAEIGNPDLKPFYSNNFDLELSYFDDGALGAASVGIFYKDIEDFFVSTNIAGQPPFEDFDEVSAVVNGDQGEIFGVELNYIQEFAFLPAPFDGLLLLANYTWIDSEAEVPFRDSKLPFPQQSDNIANIALGYDGGPVSLRLALNHRGEYFDEIEEEDDPSQDRYVSAETRLDFTSKYQFTETVTGILNVSNITDEPFYAFLGDKRFANQYDEFGRTVEFGLEVRF</sequence>
<evidence type="ECO:0000259" key="14">
    <source>
        <dbReference type="Pfam" id="PF07715"/>
    </source>
</evidence>
<feature type="domain" description="TonB-dependent receptor-like beta-barrel" evidence="13">
    <location>
        <begin position="467"/>
        <end position="897"/>
    </location>
</feature>
<dbReference type="InterPro" id="IPR039426">
    <property type="entry name" value="TonB-dep_rcpt-like"/>
</dbReference>
<evidence type="ECO:0000256" key="11">
    <source>
        <dbReference type="RuleBase" id="RU003357"/>
    </source>
</evidence>
<evidence type="ECO:0000256" key="6">
    <source>
        <dbReference type="ARBA" id="ARBA00023077"/>
    </source>
</evidence>
<dbReference type="Pfam" id="PF07715">
    <property type="entry name" value="Plug"/>
    <property type="match status" value="1"/>
</dbReference>
<dbReference type="Pfam" id="PF13620">
    <property type="entry name" value="CarboxypepD_reg"/>
    <property type="match status" value="1"/>
</dbReference>
<dbReference type="PANTHER" id="PTHR40980">
    <property type="entry name" value="PLUG DOMAIN-CONTAINING PROTEIN"/>
    <property type="match status" value="1"/>
</dbReference>
<dbReference type="Gene3D" id="2.170.130.10">
    <property type="entry name" value="TonB-dependent receptor, plug domain"/>
    <property type="match status" value="1"/>
</dbReference>
<dbReference type="PROSITE" id="PS01156">
    <property type="entry name" value="TONB_DEPENDENT_REC_2"/>
    <property type="match status" value="1"/>
</dbReference>
<dbReference type="Gene3D" id="2.60.40.1120">
    <property type="entry name" value="Carboxypeptidase-like, regulatory domain"/>
    <property type="match status" value="1"/>
</dbReference>
<dbReference type="SUPFAM" id="SSF56935">
    <property type="entry name" value="Porins"/>
    <property type="match status" value="1"/>
</dbReference>
<feature type="short sequence motif" description="TonB C-terminal box" evidence="10">
    <location>
        <begin position="913"/>
        <end position="930"/>
    </location>
</feature>
<evidence type="ECO:0000313" key="16">
    <source>
        <dbReference type="Proteomes" id="UP000484885"/>
    </source>
</evidence>
<keyword evidence="6 11" id="KW-0798">TonB box</keyword>
<reference evidence="15 16" key="1">
    <citation type="submission" date="2020-02" db="EMBL/GenBank/DDBJ databases">
        <authorList>
            <person name="Zhang X.-Y."/>
        </authorList>
    </citation>
    <scope>NUCLEOTIDE SEQUENCE [LARGE SCALE GENOMIC DNA]</scope>
    <source>
        <strain evidence="15 16">C33</strain>
    </source>
</reference>
<dbReference type="Proteomes" id="UP000484885">
    <property type="component" value="Unassembled WGS sequence"/>
</dbReference>
<keyword evidence="4 9" id="KW-0812">Transmembrane</keyword>
<dbReference type="PROSITE" id="PS52016">
    <property type="entry name" value="TONB_DEPENDENT_REC_3"/>
    <property type="match status" value="1"/>
</dbReference>
<evidence type="ECO:0000256" key="8">
    <source>
        <dbReference type="ARBA" id="ARBA00023237"/>
    </source>
</evidence>
<dbReference type="RefSeq" id="WP_164211050.1">
    <property type="nucleotide sequence ID" value="NZ_JAAGSC010000040.1"/>
</dbReference>
<dbReference type="SUPFAM" id="SSF49452">
    <property type="entry name" value="Starch-binding domain-like"/>
    <property type="match status" value="1"/>
</dbReference>
<comment type="caution">
    <text evidence="15">The sequence shown here is derived from an EMBL/GenBank/DDBJ whole genome shotgun (WGS) entry which is preliminary data.</text>
</comment>
<dbReference type="EMBL" id="JAAGSC010000040">
    <property type="protein sequence ID" value="NDY95655.1"/>
    <property type="molecule type" value="Genomic_DNA"/>
</dbReference>
<proteinExistence type="inferred from homology"/>
<comment type="similarity">
    <text evidence="9 11">Belongs to the TonB-dependent receptor family.</text>
</comment>
<dbReference type="InterPro" id="IPR013784">
    <property type="entry name" value="Carb-bd-like_fold"/>
</dbReference>
<evidence type="ECO:0000256" key="12">
    <source>
        <dbReference type="SAM" id="SignalP"/>
    </source>
</evidence>
<feature type="domain" description="TonB-dependent receptor plug" evidence="14">
    <location>
        <begin position="128"/>
        <end position="230"/>
    </location>
</feature>
<protein>
    <submittedName>
        <fullName evidence="15">TonB-dependent receptor</fullName>
    </submittedName>
</protein>
<dbReference type="GO" id="GO:0009279">
    <property type="term" value="C:cell outer membrane"/>
    <property type="evidence" value="ECO:0007669"/>
    <property type="project" value="UniProtKB-SubCell"/>
</dbReference>
<dbReference type="InterPro" id="IPR037066">
    <property type="entry name" value="Plug_dom_sf"/>
</dbReference>
<accession>A0A845V6R3</accession>
<feature type="signal peptide" evidence="12">
    <location>
        <begin position="1"/>
        <end position="21"/>
    </location>
</feature>
<evidence type="ECO:0000313" key="15">
    <source>
        <dbReference type="EMBL" id="NDY95655.1"/>
    </source>
</evidence>
<dbReference type="GO" id="GO:0030246">
    <property type="term" value="F:carbohydrate binding"/>
    <property type="evidence" value="ECO:0007669"/>
    <property type="project" value="InterPro"/>
</dbReference>
<dbReference type="InterPro" id="IPR010917">
    <property type="entry name" value="TonB_rcpt_CS"/>
</dbReference>
<keyword evidence="7 9" id="KW-0472">Membrane</keyword>
<evidence type="ECO:0000256" key="5">
    <source>
        <dbReference type="ARBA" id="ARBA00022729"/>
    </source>
</evidence>
<evidence type="ECO:0000256" key="2">
    <source>
        <dbReference type="ARBA" id="ARBA00022448"/>
    </source>
</evidence>
<dbReference type="InterPro" id="IPR036942">
    <property type="entry name" value="Beta-barrel_TonB_sf"/>
</dbReference>
<evidence type="ECO:0000256" key="3">
    <source>
        <dbReference type="ARBA" id="ARBA00022452"/>
    </source>
</evidence>
<organism evidence="15 16">
    <name type="scientific">Wenzhouxiangella limi</name>
    <dbReference type="NCBI Taxonomy" id="2707351"/>
    <lineage>
        <taxon>Bacteria</taxon>
        <taxon>Pseudomonadati</taxon>
        <taxon>Pseudomonadota</taxon>
        <taxon>Gammaproteobacteria</taxon>
        <taxon>Chromatiales</taxon>
        <taxon>Wenzhouxiangellaceae</taxon>
        <taxon>Wenzhouxiangella</taxon>
    </lineage>
</organism>
<evidence type="ECO:0000259" key="13">
    <source>
        <dbReference type="Pfam" id="PF00593"/>
    </source>
</evidence>
<keyword evidence="3 9" id="KW-1134">Transmembrane beta strand</keyword>
<keyword evidence="15" id="KW-0675">Receptor</keyword>
<keyword evidence="8 9" id="KW-0998">Cell outer membrane</keyword>
<keyword evidence="2 9" id="KW-0813">Transport</keyword>
<dbReference type="CDD" id="cd01347">
    <property type="entry name" value="ligand_gated_channel"/>
    <property type="match status" value="1"/>
</dbReference>
<evidence type="ECO:0000256" key="1">
    <source>
        <dbReference type="ARBA" id="ARBA00004571"/>
    </source>
</evidence>